<gene>
    <name evidence="3" type="ORF">SI65_02152</name>
</gene>
<dbReference type="STRING" id="573508.A0A1E3BK47"/>
<dbReference type="OrthoDB" id="4511008at2759"/>
<feature type="compositionally biased region" description="Basic residues" evidence="1">
    <location>
        <begin position="97"/>
        <end position="109"/>
    </location>
</feature>
<comment type="caution">
    <text evidence="3">The sequence shown here is derived from an EMBL/GenBank/DDBJ whole genome shotgun (WGS) entry which is preliminary data.</text>
</comment>
<feature type="region of interest" description="Disordered" evidence="1">
    <location>
        <begin position="18"/>
        <end position="109"/>
    </location>
</feature>
<accession>A0A1E3BK47</accession>
<keyword evidence="2" id="KW-0732">Signal</keyword>
<evidence type="ECO:0000313" key="4">
    <source>
        <dbReference type="Proteomes" id="UP000094569"/>
    </source>
</evidence>
<feature type="chain" id="PRO_5009123745" evidence="2">
    <location>
        <begin position="19"/>
        <end position="109"/>
    </location>
</feature>
<proteinExistence type="predicted"/>
<dbReference type="AlphaFoldDB" id="A0A1E3BK47"/>
<name>A0A1E3BK47_ASPCR</name>
<keyword evidence="4" id="KW-1185">Reference proteome</keyword>
<sequence>MKVSAVLSTLMVAGLVSAAPPAPRPTDLQHHGLQGPADVALPHDKRGDVPPQFPPPTKDDHDHHKRGDVPPPKDPKDLPPKDDHDHHKRGDVPPPKGLKHAPKPKPAHN</sequence>
<dbReference type="Proteomes" id="UP000094569">
    <property type="component" value="Unassembled WGS sequence"/>
</dbReference>
<evidence type="ECO:0000256" key="1">
    <source>
        <dbReference type="SAM" id="MobiDB-lite"/>
    </source>
</evidence>
<evidence type="ECO:0000256" key="2">
    <source>
        <dbReference type="SAM" id="SignalP"/>
    </source>
</evidence>
<evidence type="ECO:0000313" key="3">
    <source>
        <dbReference type="EMBL" id="ODM21309.1"/>
    </source>
</evidence>
<feature type="signal peptide" evidence="2">
    <location>
        <begin position="1"/>
        <end position="18"/>
    </location>
</feature>
<protein>
    <submittedName>
        <fullName evidence="3">Uncharacterized protein</fullName>
    </submittedName>
</protein>
<dbReference type="VEuPathDB" id="FungiDB:SI65_02152"/>
<organism evidence="3 4">
    <name type="scientific">Aspergillus cristatus</name>
    <name type="common">Chinese Fuzhuan brick tea-fermentation fungus</name>
    <name type="synonym">Eurotium cristatum</name>
    <dbReference type="NCBI Taxonomy" id="573508"/>
    <lineage>
        <taxon>Eukaryota</taxon>
        <taxon>Fungi</taxon>
        <taxon>Dikarya</taxon>
        <taxon>Ascomycota</taxon>
        <taxon>Pezizomycotina</taxon>
        <taxon>Eurotiomycetes</taxon>
        <taxon>Eurotiomycetidae</taxon>
        <taxon>Eurotiales</taxon>
        <taxon>Aspergillaceae</taxon>
        <taxon>Aspergillus</taxon>
        <taxon>Aspergillus subgen. Aspergillus</taxon>
    </lineage>
</organism>
<feature type="compositionally biased region" description="Basic and acidic residues" evidence="1">
    <location>
        <begin position="57"/>
        <end position="91"/>
    </location>
</feature>
<dbReference type="EMBL" id="JXNT01000002">
    <property type="protein sequence ID" value="ODM21309.1"/>
    <property type="molecule type" value="Genomic_DNA"/>
</dbReference>
<reference evidence="3 4" key="1">
    <citation type="journal article" date="2016" name="BMC Genomics">
        <title>Comparative genomic and transcriptomic analyses of the Fuzhuan brick tea-fermentation fungus Aspergillus cristatus.</title>
        <authorList>
            <person name="Ge Y."/>
            <person name="Wang Y."/>
            <person name="Liu Y."/>
            <person name="Tan Y."/>
            <person name="Ren X."/>
            <person name="Zhang X."/>
            <person name="Hyde K.D."/>
            <person name="Liu Y."/>
            <person name="Liu Z."/>
        </authorList>
    </citation>
    <scope>NUCLEOTIDE SEQUENCE [LARGE SCALE GENOMIC DNA]</scope>
    <source>
        <strain evidence="3 4">GZAAS20.1005</strain>
    </source>
</reference>